<keyword evidence="1 2" id="KW-0378">Hydrolase</keyword>
<dbReference type="PANTHER" id="PTHR46517">
    <property type="entry name" value="FRUCTOSE-2,6-BISPHOSPHATASE TIGAR"/>
    <property type="match status" value="1"/>
</dbReference>
<dbReference type="KEGG" id="fmr:Fuma_01232"/>
<dbReference type="InterPro" id="IPR029033">
    <property type="entry name" value="His_PPase_superfam"/>
</dbReference>
<dbReference type="Proteomes" id="UP000187735">
    <property type="component" value="Chromosome"/>
</dbReference>
<dbReference type="EMBL" id="CP017641">
    <property type="protein sequence ID" value="APZ91641.1"/>
    <property type="molecule type" value="Genomic_DNA"/>
</dbReference>
<proteinExistence type="predicted"/>
<accession>A0A1P8WC48</accession>
<dbReference type="InterPro" id="IPR051695">
    <property type="entry name" value="Phosphoglycerate_Mutase"/>
</dbReference>
<reference evidence="2 3" key="1">
    <citation type="journal article" date="2016" name="Front. Microbiol.">
        <title>Fuerstia marisgermanicae gen. nov., sp. nov., an Unusual Member of the Phylum Planctomycetes from the German Wadden Sea.</title>
        <authorList>
            <person name="Kohn T."/>
            <person name="Heuer A."/>
            <person name="Jogler M."/>
            <person name="Vollmers J."/>
            <person name="Boedeker C."/>
            <person name="Bunk B."/>
            <person name="Rast P."/>
            <person name="Borchert D."/>
            <person name="Glockner I."/>
            <person name="Freese H.M."/>
            <person name="Klenk H.P."/>
            <person name="Overmann J."/>
            <person name="Kaster A.K."/>
            <person name="Rohde M."/>
            <person name="Wiegand S."/>
            <person name="Jogler C."/>
        </authorList>
    </citation>
    <scope>NUCLEOTIDE SEQUENCE [LARGE SCALE GENOMIC DNA]</scope>
    <source>
        <strain evidence="2 3">NH11</strain>
    </source>
</reference>
<dbReference type="EC" id="3.1.3.3" evidence="2"/>
<evidence type="ECO:0000256" key="1">
    <source>
        <dbReference type="ARBA" id="ARBA00022801"/>
    </source>
</evidence>
<dbReference type="CDD" id="cd07040">
    <property type="entry name" value="HP"/>
    <property type="match status" value="1"/>
</dbReference>
<name>A0A1P8WC48_9PLAN</name>
<sequence>MSTIVLIRPGCTDYDEQSRLLGALEMPMNDAGLAQVQKIIRHLQQNEVKLEAIFASPFDPASSTARAIAESQPGAKVKELEELRNVDQGLWQGLPEADVRKRYPRVFRSGREKPQTICPPEGESLNDGCERIQKVLNKGIRKYDVFAVVVADPIATVIRCTLQDRCPTVASCLCGEDDRPAVEVFQAESFDFNSFLKSEQCSDPAPVTTDAVAVTAATTGSDQADSGTQESAS</sequence>
<dbReference type="GO" id="GO:0004331">
    <property type="term" value="F:fructose-2,6-bisphosphate 2-phosphatase activity"/>
    <property type="evidence" value="ECO:0007669"/>
    <property type="project" value="TreeGrafter"/>
</dbReference>
<evidence type="ECO:0000313" key="2">
    <source>
        <dbReference type="EMBL" id="APZ91641.1"/>
    </source>
</evidence>
<keyword evidence="3" id="KW-1185">Reference proteome</keyword>
<protein>
    <submittedName>
        <fullName evidence="2">Phosphoserine phosphatase 1</fullName>
        <ecNumber evidence="2">3.1.3.3</ecNumber>
    </submittedName>
</protein>
<dbReference type="SUPFAM" id="SSF53254">
    <property type="entry name" value="Phosphoglycerate mutase-like"/>
    <property type="match status" value="1"/>
</dbReference>
<organism evidence="2 3">
    <name type="scientific">Fuerstiella marisgermanici</name>
    <dbReference type="NCBI Taxonomy" id="1891926"/>
    <lineage>
        <taxon>Bacteria</taxon>
        <taxon>Pseudomonadati</taxon>
        <taxon>Planctomycetota</taxon>
        <taxon>Planctomycetia</taxon>
        <taxon>Planctomycetales</taxon>
        <taxon>Planctomycetaceae</taxon>
        <taxon>Fuerstiella</taxon>
    </lineage>
</organism>
<dbReference type="Gene3D" id="3.40.50.1240">
    <property type="entry name" value="Phosphoglycerate mutase-like"/>
    <property type="match status" value="1"/>
</dbReference>
<dbReference type="GO" id="GO:0043456">
    <property type="term" value="P:regulation of pentose-phosphate shunt"/>
    <property type="evidence" value="ECO:0007669"/>
    <property type="project" value="TreeGrafter"/>
</dbReference>
<dbReference type="InterPro" id="IPR013078">
    <property type="entry name" value="His_Pase_superF_clade-1"/>
</dbReference>
<dbReference type="AlphaFoldDB" id="A0A1P8WC48"/>
<dbReference type="GO" id="GO:0045820">
    <property type="term" value="P:negative regulation of glycolytic process"/>
    <property type="evidence" value="ECO:0007669"/>
    <property type="project" value="TreeGrafter"/>
</dbReference>
<dbReference type="PANTHER" id="PTHR46517:SF1">
    <property type="entry name" value="FRUCTOSE-2,6-BISPHOSPHATASE TIGAR"/>
    <property type="match status" value="1"/>
</dbReference>
<dbReference type="RefSeq" id="WP_077023368.1">
    <property type="nucleotide sequence ID" value="NZ_CP017641.1"/>
</dbReference>
<dbReference type="Pfam" id="PF00300">
    <property type="entry name" value="His_Phos_1"/>
    <property type="match status" value="1"/>
</dbReference>
<evidence type="ECO:0000313" key="3">
    <source>
        <dbReference type="Proteomes" id="UP000187735"/>
    </source>
</evidence>
<dbReference type="STRING" id="1891926.Fuma_01232"/>
<gene>
    <name evidence="2" type="primary">pspA_1</name>
    <name evidence="2" type="ORF">Fuma_01232</name>
</gene>
<dbReference type="GO" id="GO:0005829">
    <property type="term" value="C:cytosol"/>
    <property type="evidence" value="ECO:0007669"/>
    <property type="project" value="TreeGrafter"/>
</dbReference>
<dbReference type="OrthoDB" id="9781415at2"/>